<keyword evidence="1" id="KW-0812">Transmembrane</keyword>
<feature type="transmembrane region" description="Helical" evidence="1">
    <location>
        <begin position="36"/>
        <end position="52"/>
    </location>
</feature>
<name>A0A410ME28_9BACI</name>
<dbReference type="EMBL" id="CP026118">
    <property type="protein sequence ID" value="QAS52948.1"/>
    <property type="molecule type" value="Genomic_DNA"/>
</dbReference>
<organism evidence="2 3">
    <name type="scientific">Halobacillus litoralis</name>
    <dbReference type="NCBI Taxonomy" id="45668"/>
    <lineage>
        <taxon>Bacteria</taxon>
        <taxon>Bacillati</taxon>
        <taxon>Bacillota</taxon>
        <taxon>Bacilli</taxon>
        <taxon>Bacillales</taxon>
        <taxon>Bacillaceae</taxon>
        <taxon>Halobacillus</taxon>
    </lineage>
</organism>
<dbReference type="OrthoDB" id="2933059at2"/>
<keyword evidence="1" id="KW-0472">Membrane</keyword>
<dbReference type="RefSeq" id="WP_128525226.1">
    <property type="nucleotide sequence ID" value="NZ_CANLVY010000001.1"/>
</dbReference>
<reference evidence="2 3" key="1">
    <citation type="submission" date="2018-01" db="EMBL/GenBank/DDBJ databases">
        <title>The whole genome sequencing and assembly of Halobacillus litoralis ERB031 strain.</title>
        <authorList>
            <person name="Lee S.-J."/>
            <person name="Park M.-K."/>
            <person name="Kim J.-Y."/>
            <person name="Lee Y.-J."/>
            <person name="Yi H."/>
            <person name="Bahn Y.-S."/>
            <person name="Kim J.F."/>
            <person name="Lee D.-W."/>
        </authorList>
    </citation>
    <scope>NUCLEOTIDE SEQUENCE [LARGE SCALE GENOMIC DNA]</scope>
    <source>
        <strain evidence="2 3">ERB 031</strain>
    </source>
</reference>
<dbReference type="AlphaFoldDB" id="A0A410ME28"/>
<gene>
    <name evidence="2" type="ORF">HLI_12465</name>
</gene>
<keyword evidence="1" id="KW-1133">Transmembrane helix</keyword>
<proteinExistence type="predicted"/>
<protein>
    <submittedName>
        <fullName evidence="2">Uncharacterized protein</fullName>
    </submittedName>
</protein>
<accession>A0A410ME28</accession>
<evidence type="ECO:0000256" key="1">
    <source>
        <dbReference type="SAM" id="Phobius"/>
    </source>
</evidence>
<evidence type="ECO:0000313" key="2">
    <source>
        <dbReference type="EMBL" id="QAS52948.1"/>
    </source>
</evidence>
<dbReference type="KEGG" id="hli:HLI_12465"/>
<evidence type="ECO:0000313" key="3">
    <source>
        <dbReference type="Proteomes" id="UP000287756"/>
    </source>
</evidence>
<dbReference type="Proteomes" id="UP000287756">
    <property type="component" value="Chromosome"/>
</dbReference>
<sequence>MGKKHMKYSILTGLLTFALCLTIFLAIDSPSPYIGALVAAFILFEISFYHFFGRERKNKKLL</sequence>